<dbReference type="PANTHER" id="PTHR12121:SF36">
    <property type="entry name" value="ENDONUCLEASE_EXONUCLEASE_PHOSPHATASE DOMAIN-CONTAINING PROTEIN"/>
    <property type="match status" value="1"/>
</dbReference>
<sequence length="278" mass="31556">MAVKKITFFTIAFFCVVLVQAQSLVVGTFNLRYDNPRDTGNLWVNRAPIVASLIQFHDFDVLGTQEGLRNQLDDIKNALPDYTYYGIGRDDGQAKGEHSAIFYKSAKFNVLKSGDFWLSATPEKPGPGWDAHLNRICSWVQLQDKKSKRKFYFFNVHYDHQGVQARRESSLLILKKIKEIAGNDPAVFTGDLNGGHDSEWYQSLSNSGWLKDTYKQVAHPYANNGSFNSFGTALQRTEIIDHIFITAPFTAQKWGILSDHYHGKYPSDHYPVLAVIKL</sequence>
<keyword evidence="3" id="KW-1185">Reference proteome</keyword>
<keyword evidence="2" id="KW-0378">Hydrolase</keyword>
<evidence type="ECO:0000259" key="1">
    <source>
        <dbReference type="Pfam" id="PF03372"/>
    </source>
</evidence>
<dbReference type="GO" id="GO:0004519">
    <property type="term" value="F:endonuclease activity"/>
    <property type="evidence" value="ECO:0007669"/>
    <property type="project" value="UniProtKB-KW"/>
</dbReference>
<keyword evidence="2" id="KW-0255">Endonuclease</keyword>
<feature type="domain" description="Endonuclease/exonuclease/phosphatase" evidence="1">
    <location>
        <begin position="27"/>
        <end position="269"/>
    </location>
</feature>
<evidence type="ECO:0000313" key="2">
    <source>
        <dbReference type="EMBL" id="MBO9205173.1"/>
    </source>
</evidence>
<dbReference type="Gene3D" id="3.60.10.10">
    <property type="entry name" value="Endonuclease/exonuclease/phosphatase"/>
    <property type="match status" value="1"/>
</dbReference>
<dbReference type="EMBL" id="JAGHKO010000024">
    <property type="protein sequence ID" value="MBO9205173.1"/>
    <property type="molecule type" value="Genomic_DNA"/>
</dbReference>
<proteinExistence type="predicted"/>
<dbReference type="Pfam" id="PF03372">
    <property type="entry name" value="Exo_endo_phos"/>
    <property type="match status" value="1"/>
</dbReference>
<keyword evidence="2" id="KW-0540">Nuclease</keyword>
<protein>
    <submittedName>
        <fullName evidence="2">Endonuclease/exonuclease/phosphatase family protein</fullName>
    </submittedName>
</protein>
<comment type="caution">
    <text evidence="2">The sequence shown here is derived from an EMBL/GenBank/DDBJ whole genome shotgun (WGS) entry which is preliminary data.</text>
</comment>
<evidence type="ECO:0000313" key="3">
    <source>
        <dbReference type="Proteomes" id="UP000677244"/>
    </source>
</evidence>
<dbReference type="RefSeq" id="WP_209144489.1">
    <property type="nucleotide sequence ID" value="NZ_JAGHKO010000024.1"/>
</dbReference>
<accession>A0ABS3Z4U9</accession>
<reference evidence="2 3" key="1">
    <citation type="submission" date="2021-03" db="EMBL/GenBank/DDBJ databases">
        <title>Assistant Professor.</title>
        <authorList>
            <person name="Huq M.A."/>
        </authorList>
    </citation>
    <scope>NUCLEOTIDE SEQUENCE [LARGE SCALE GENOMIC DNA]</scope>
    <source>
        <strain evidence="2 3">MAH-29</strain>
    </source>
</reference>
<gene>
    <name evidence="2" type="ORF">J7I42_33105</name>
</gene>
<dbReference type="InterPro" id="IPR050410">
    <property type="entry name" value="CCR4/nocturin_mRNA_transcr"/>
</dbReference>
<name>A0ABS3Z4U9_9BACT</name>
<dbReference type="InterPro" id="IPR005135">
    <property type="entry name" value="Endo/exonuclease/phosphatase"/>
</dbReference>
<organism evidence="2 3">
    <name type="scientific">Niastella soli</name>
    <dbReference type="NCBI Taxonomy" id="2821487"/>
    <lineage>
        <taxon>Bacteria</taxon>
        <taxon>Pseudomonadati</taxon>
        <taxon>Bacteroidota</taxon>
        <taxon>Chitinophagia</taxon>
        <taxon>Chitinophagales</taxon>
        <taxon>Chitinophagaceae</taxon>
        <taxon>Niastella</taxon>
    </lineage>
</organism>
<dbReference type="PANTHER" id="PTHR12121">
    <property type="entry name" value="CARBON CATABOLITE REPRESSOR PROTEIN 4"/>
    <property type="match status" value="1"/>
</dbReference>
<dbReference type="InterPro" id="IPR036691">
    <property type="entry name" value="Endo/exonu/phosph_ase_sf"/>
</dbReference>
<dbReference type="CDD" id="cd09083">
    <property type="entry name" value="EEP-1"/>
    <property type="match status" value="1"/>
</dbReference>
<dbReference type="SUPFAM" id="SSF56219">
    <property type="entry name" value="DNase I-like"/>
    <property type="match status" value="1"/>
</dbReference>
<dbReference type="Proteomes" id="UP000677244">
    <property type="component" value="Unassembled WGS sequence"/>
</dbReference>